<organism evidence="2 3">
    <name type="scientific">Aspergillus violaceofuscus (strain CBS 115571)</name>
    <dbReference type="NCBI Taxonomy" id="1450538"/>
    <lineage>
        <taxon>Eukaryota</taxon>
        <taxon>Fungi</taxon>
        <taxon>Dikarya</taxon>
        <taxon>Ascomycota</taxon>
        <taxon>Pezizomycotina</taxon>
        <taxon>Eurotiomycetes</taxon>
        <taxon>Eurotiomycetidae</taxon>
        <taxon>Eurotiales</taxon>
        <taxon>Aspergillaceae</taxon>
        <taxon>Aspergillus</taxon>
    </lineage>
</organism>
<accession>A0A2V5GU04</accession>
<reference evidence="2 3" key="1">
    <citation type="submission" date="2018-02" db="EMBL/GenBank/DDBJ databases">
        <title>The genomes of Aspergillus section Nigri reveals drivers in fungal speciation.</title>
        <authorList>
            <consortium name="DOE Joint Genome Institute"/>
            <person name="Vesth T.C."/>
            <person name="Nybo J."/>
            <person name="Theobald S."/>
            <person name="Brandl J."/>
            <person name="Frisvad J.C."/>
            <person name="Nielsen K.F."/>
            <person name="Lyhne E.K."/>
            <person name="Kogle M.E."/>
            <person name="Kuo A."/>
            <person name="Riley R."/>
            <person name="Clum A."/>
            <person name="Nolan M."/>
            <person name="Lipzen A."/>
            <person name="Salamov A."/>
            <person name="Henrissat B."/>
            <person name="Wiebenga A."/>
            <person name="De vries R.P."/>
            <person name="Grigoriev I.V."/>
            <person name="Mortensen U.H."/>
            <person name="Andersen M.R."/>
            <person name="Baker S.E."/>
        </authorList>
    </citation>
    <scope>NUCLEOTIDE SEQUENCE [LARGE SCALE GENOMIC DNA]</scope>
    <source>
        <strain evidence="2 3">CBS 115571</strain>
    </source>
</reference>
<dbReference type="Proteomes" id="UP000249829">
    <property type="component" value="Unassembled WGS sequence"/>
</dbReference>
<feature type="region of interest" description="Disordered" evidence="1">
    <location>
        <begin position="221"/>
        <end position="246"/>
    </location>
</feature>
<keyword evidence="3" id="KW-1185">Reference proteome</keyword>
<gene>
    <name evidence="2" type="ORF">BO99DRAFT_436990</name>
</gene>
<evidence type="ECO:0000313" key="2">
    <source>
        <dbReference type="EMBL" id="PYI14845.1"/>
    </source>
</evidence>
<dbReference type="EMBL" id="KZ825202">
    <property type="protein sequence ID" value="PYI14845.1"/>
    <property type="molecule type" value="Genomic_DNA"/>
</dbReference>
<dbReference type="AlphaFoldDB" id="A0A2V5GU04"/>
<protein>
    <submittedName>
        <fullName evidence="2">Uncharacterized protein</fullName>
    </submittedName>
</protein>
<evidence type="ECO:0000313" key="3">
    <source>
        <dbReference type="Proteomes" id="UP000249829"/>
    </source>
</evidence>
<proteinExistence type="predicted"/>
<evidence type="ECO:0000256" key="1">
    <source>
        <dbReference type="SAM" id="MobiDB-lite"/>
    </source>
</evidence>
<sequence>MPHQFESGHVLVAPIDLESRKTPEERASESAAILKHPRHAESIHWRGCLNKSVDLVEQVTRYLHAHGMTFFVVCCAYWHLENQWKMLVDFGKTGLPAAARGEILARFLGPETPLEIDLALESRKEARAGERAIAHWERRRRDGEVLLRTRELESESPEGSATGSMAKWLRAFWPPSMRRKNNSGLPLEVAWAKMRLPGKIKNLLTDLPALDEPVRFIPELESRRRSPAASSPELVDTLFRLERTTP</sequence>
<name>A0A2V5GU04_ASPV1</name>